<dbReference type="Proteomes" id="UP000001072">
    <property type="component" value="Unassembled WGS sequence"/>
</dbReference>
<evidence type="ECO:0000313" key="1">
    <source>
        <dbReference type="EMBL" id="EGG11307.1"/>
    </source>
</evidence>
<accession>F4R7F5</accession>
<dbReference type="HOGENOM" id="CLU_1142797_0_0_1"/>
<keyword evidence="2" id="KW-1185">Reference proteome</keyword>
<sequence>MANHGDPCMTVNFRGLFRLDEEVSGQSWSALHPHWFRAPIYLPMIHGWYREVFVHFGQEPASFGRARCVWLTGEVYARTELRDTMIRVRAGFAVVQDDYVSQLPAPLPIITAHSRGYVLRFDRRNFDRWIIVALHNISDNSSAQVIHFNVFYEASNEVVAAIGEEVFKLGNIVNFHGEVMHYFRRSGKWVVKLRAAHSESMVRPTGMMQRRRALALY</sequence>
<dbReference type="RefSeq" id="XP_007404942.1">
    <property type="nucleotide sequence ID" value="XM_007404880.1"/>
</dbReference>
<dbReference type="VEuPathDB" id="FungiDB:MELLADRAFT_102174"/>
<gene>
    <name evidence="1" type="ORF">MELLADRAFT_102174</name>
</gene>
<name>F4R7F5_MELLP</name>
<protein>
    <submittedName>
        <fullName evidence="1">Uncharacterized protein</fullName>
    </submittedName>
</protein>
<dbReference type="AlphaFoldDB" id="F4R7F5"/>
<proteinExistence type="predicted"/>
<dbReference type="EMBL" id="GL883092">
    <property type="protein sequence ID" value="EGG11307.1"/>
    <property type="molecule type" value="Genomic_DNA"/>
</dbReference>
<dbReference type="InParanoid" id="F4R7F5"/>
<dbReference type="KEGG" id="mlr:MELLADRAFT_102174"/>
<reference evidence="2" key="1">
    <citation type="journal article" date="2011" name="Proc. Natl. Acad. Sci. U.S.A.">
        <title>Obligate biotrophy features unraveled by the genomic analysis of rust fungi.</title>
        <authorList>
            <person name="Duplessis S."/>
            <person name="Cuomo C.A."/>
            <person name="Lin Y.-C."/>
            <person name="Aerts A."/>
            <person name="Tisserant E."/>
            <person name="Veneault-Fourrey C."/>
            <person name="Joly D.L."/>
            <person name="Hacquard S."/>
            <person name="Amselem J."/>
            <person name="Cantarel B.L."/>
            <person name="Chiu R."/>
            <person name="Coutinho P.M."/>
            <person name="Feau N."/>
            <person name="Field M."/>
            <person name="Frey P."/>
            <person name="Gelhaye E."/>
            <person name="Goldberg J."/>
            <person name="Grabherr M.G."/>
            <person name="Kodira C.D."/>
            <person name="Kohler A."/>
            <person name="Kuees U."/>
            <person name="Lindquist E.A."/>
            <person name="Lucas S.M."/>
            <person name="Mago R."/>
            <person name="Mauceli E."/>
            <person name="Morin E."/>
            <person name="Murat C."/>
            <person name="Pangilinan J.L."/>
            <person name="Park R."/>
            <person name="Pearson M."/>
            <person name="Quesneville H."/>
            <person name="Rouhier N."/>
            <person name="Sakthikumar S."/>
            <person name="Salamov A.A."/>
            <person name="Schmutz J."/>
            <person name="Selles B."/>
            <person name="Shapiro H."/>
            <person name="Tanguay P."/>
            <person name="Tuskan G.A."/>
            <person name="Henrissat B."/>
            <person name="Van de Peer Y."/>
            <person name="Rouze P."/>
            <person name="Ellis J.G."/>
            <person name="Dodds P.N."/>
            <person name="Schein J.E."/>
            <person name="Zhong S."/>
            <person name="Hamelin R.C."/>
            <person name="Grigoriev I.V."/>
            <person name="Szabo L.J."/>
            <person name="Martin F."/>
        </authorList>
    </citation>
    <scope>NUCLEOTIDE SEQUENCE [LARGE SCALE GENOMIC DNA]</scope>
    <source>
        <strain evidence="2">98AG31 / pathotype 3-4-7</strain>
    </source>
</reference>
<dbReference type="GeneID" id="18921586"/>
<organism evidence="2">
    <name type="scientific">Melampsora larici-populina (strain 98AG31 / pathotype 3-4-7)</name>
    <name type="common">Poplar leaf rust fungus</name>
    <dbReference type="NCBI Taxonomy" id="747676"/>
    <lineage>
        <taxon>Eukaryota</taxon>
        <taxon>Fungi</taxon>
        <taxon>Dikarya</taxon>
        <taxon>Basidiomycota</taxon>
        <taxon>Pucciniomycotina</taxon>
        <taxon>Pucciniomycetes</taxon>
        <taxon>Pucciniales</taxon>
        <taxon>Melampsoraceae</taxon>
        <taxon>Melampsora</taxon>
    </lineage>
</organism>
<evidence type="ECO:0000313" key="2">
    <source>
        <dbReference type="Proteomes" id="UP000001072"/>
    </source>
</evidence>